<dbReference type="Gene3D" id="3.40.50.300">
    <property type="entry name" value="P-loop containing nucleotide triphosphate hydrolases"/>
    <property type="match status" value="1"/>
</dbReference>
<dbReference type="AlphaFoldDB" id="A0A934MFN8"/>
<dbReference type="Pfam" id="PF07755">
    <property type="entry name" value="DUF1611"/>
    <property type="match status" value="1"/>
</dbReference>
<sequence length="336" mass="35500">MELKRPYLLFLGDVPDALAAKTALGIVDWRRDWCVGQWRLPGCGADAKLPEMTAAEAAAAGAKTMIVGVVNAGGKLPEHWVQSIVDAMEAGMDIAAGLHKRLIDVPEIAAAAERLGREVFDVRRTAQAFETGKGVKRPGKRLLTVGTDCSIGKKYTALAMEAGMRARGLDATFCATGQTGVFISGRGVAIDAVIADFISGAAEWLTPATEENAWQVVEGQGSLFHPSFAGVSLGLLHGSQPDAFIVCHEPTRTTMRNVPTPMPTIQQVIDMTVALGRLTNPDIRPVGIAVNTAALDEIAAGKFLEETAAAHGLPATDPVRFGVDPLVDHLAAEFSL</sequence>
<dbReference type="PANTHER" id="PTHR40690">
    <property type="entry name" value="GLL3100 PROTEIN"/>
    <property type="match status" value="1"/>
</dbReference>
<dbReference type="RefSeq" id="WP_198879991.1">
    <property type="nucleotide sequence ID" value="NZ_JAEKJA010000001.1"/>
</dbReference>
<proteinExistence type="predicted"/>
<dbReference type="InterPro" id="IPR011669">
    <property type="entry name" value="DgcN-like"/>
</dbReference>
<dbReference type="PIRSF" id="PIRSF026760">
    <property type="entry name" value="UCP026760"/>
    <property type="match status" value="1"/>
</dbReference>
<evidence type="ECO:0000313" key="4">
    <source>
        <dbReference type="Proteomes" id="UP000609531"/>
    </source>
</evidence>
<name>A0A934MFN8_9HYPH</name>
<dbReference type="EMBL" id="JAEKJA010000001">
    <property type="protein sequence ID" value="MBJ3774086.1"/>
    <property type="molecule type" value="Genomic_DNA"/>
</dbReference>
<comment type="caution">
    <text evidence="3">The sequence shown here is derived from an EMBL/GenBank/DDBJ whole genome shotgun (WGS) entry which is preliminary data.</text>
</comment>
<evidence type="ECO:0000259" key="2">
    <source>
        <dbReference type="Pfam" id="PF17396"/>
    </source>
</evidence>
<evidence type="ECO:0000313" key="3">
    <source>
        <dbReference type="EMBL" id="MBJ3774086.1"/>
    </source>
</evidence>
<organism evidence="3 4">
    <name type="scientific">Acuticoccus mangrovi</name>
    <dbReference type="NCBI Taxonomy" id="2796142"/>
    <lineage>
        <taxon>Bacteria</taxon>
        <taxon>Pseudomonadati</taxon>
        <taxon>Pseudomonadota</taxon>
        <taxon>Alphaproteobacteria</taxon>
        <taxon>Hyphomicrobiales</taxon>
        <taxon>Amorphaceae</taxon>
        <taxon>Acuticoccus</taxon>
    </lineage>
</organism>
<dbReference type="NCBIfam" id="NF041892">
    <property type="entry name" value="DgcN"/>
    <property type="match status" value="1"/>
</dbReference>
<dbReference type="Gene3D" id="3.40.50.720">
    <property type="entry name" value="NAD(P)-binding Rossmann-like Domain"/>
    <property type="match status" value="1"/>
</dbReference>
<dbReference type="Proteomes" id="UP000609531">
    <property type="component" value="Unassembled WGS sequence"/>
</dbReference>
<reference evidence="3" key="1">
    <citation type="submission" date="2020-12" db="EMBL/GenBank/DDBJ databases">
        <title>Bacterial taxonomy.</title>
        <authorList>
            <person name="Pan X."/>
        </authorList>
    </citation>
    <scope>NUCLEOTIDE SEQUENCE</scope>
    <source>
        <strain evidence="3">B2012</strain>
    </source>
</reference>
<evidence type="ECO:0000259" key="1">
    <source>
        <dbReference type="Pfam" id="PF07755"/>
    </source>
</evidence>
<dbReference type="Pfam" id="PF17396">
    <property type="entry name" value="DUF1611_N"/>
    <property type="match status" value="1"/>
</dbReference>
<gene>
    <name evidence="3" type="ORF">JCR33_00190</name>
</gene>
<protein>
    <submittedName>
        <fullName evidence="3">DUF1611 domain-containing protein</fullName>
    </submittedName>
</protein>
<feature type="domain" description="D-glutamate N-acetyltransferase-like C-terminal" evidence="1">
    <location>
        <begin position="131"/>
        <end position="327"/>
    </location>
</feature>
<dbReference type="InterPro" id="IPR035086">
    <property type="entry name" value="DgcN-like_C"/>
</dbReference>
<accession>A0A934MFN8</accession>
<dbReference type="SUPFAM" id="SSF52540">
    <property type="entry name" value="P-loop containing nucleoside triphosphate hydrolases"/>
    <property type="match status" value="1"/>
</dbReference>
<dbReference type="PANTHER" id="PTHR40690:SF1">
    <property type="entry name" value="DUF1611 DOMAIN-CONTAINING PROTEIN"/>
    <property type="match status" value="1"/>
</dbReference>
<feature type="domain" description="D-glutamate N-acetyltransferase-like N-terminal" evidence="2">
    <location>
        <begin position="43"/>
        <end position="124"/>
    </location>
</feature>
<dbReference type="InterPro" id="IPR035402">
    <property type="entry name" value="DgcN-like_N"/>
</dbReference>
<keyword evidence="4" id="KW-1185">Reference proteome</keyword>
<dbReference type="InterPro" id="IPR027417">
    <property type="entry name" value="P-loop_NTPase"/>
</dbReference>